<dbReference type="SUPFAM" id="SSF140459">
    <property type="entry name" value="PE/PPE dimer-like"/>
    <property type="match status" value="1"/>
</dbReference>
<evidence type="ECO:0000259" key="3">
    <source>
        <dbReference type="Pfam" id="PF00823"/>
    </source>
</evidence>
<evidence type="ECO:0000313" key="4">
    <source>
        <dbReference type="EMBL" id="BAV40375.1"/>
    </source>
</evidence>
<gene>
    <name evidence="4" type="ORF">SHTP_1067</name>
</gene>
<reference evidence="4 5" key="1">
    <citation type="submission" date="2016-08" db="EMBL/GenBank/DDBJ databases">
        <title>Complete genome sequence of Mycobacterium shinshuense, a subspecies of M. ulcerans.</title>
        <authorList>
            <person name="Yoshida M."/>
            <person name="Ogura Y."/>
            <person name="Hayashi T."/>
            <person name="Hoshino Y."/>
        </authorList>
    </citation>
    <scope>NUCLEOTIDE SEQUENCE [LARGE SCALE GENOMIC DNA]</scope>
    <source>
        <strain evidence="5">ATCC 33728</strain>
    </source>
</reference>
<dbReference type="GeneID" id="93435718"/>
<dbReference type="EMBL" id="AP017624">
    <property type="protein sequence ID" value="BAV40375.1"/>
    <property type="molecule type" value="Genomic_DNA"/>
</dbReference>
<feature type="domain" description="PPE" evidence="3">
    <location>
        <begin position="3"/>
        <end position="159"/>
    </location>
</feature>
<organism evidence="4 5">
    <name type="scientific">Mycobacterium ulcerans subsp. shinshuense</name>
    <dbReference type="NCBI Taxonomy" id="1124626"/>
    <lineage>
        <taxon>Bacteria</taxon>
        <taxon>Bacillati</taxon>
        <taxon>Actinomycetota</taxon>
        <taxon>Actinomycetes</taxon>
        <taxon>Mycobacteriales</taxon>
        <taxon>Mycobacteriaceae</taxon>
        <taxon>Mycobacterium</taxon>
        <taxon>Mycobacterium ulcerans group</taxon>
    </lineage>
</organism>
<dbReference type="InterPro" id="IPR000030">
    <property type="entry name" value="PPE_dom"/>
</dbReference>
<feature type="region of interest" description="Disordered" evidence="2">
    <location>
        <begin position="307"/>
        <end position="330"/>
    </location>
</feature>
<dbReference type="RefSeq" id="WP_096370007.1">
    <property type="nucleotide sequence ID" value="NZ_AP017624.1"/>
</dbReference>
<dbReference type="AlphaFoldDB" id="A0A1B4Y001"/>
<dbReference type="Pfam" id="PF00823">
    <property type="entry name" value="PPE"/>
    <property type="match status" value="1"/>
</dbReference>
<feature type="compositionally biased region" description="Basic residues" evidence="2">
    <location>
        <begin position="321"/>
        <end position="330"/>
    </location>
</feature>
<sequence>MLWHAMPPELNTARLMAGAGSTSMLAVATGWKDWAAALDAQAIEVSARLKSAGEVCSGESGDRAIAAAVPMVSWLATASARAKARATQALAQAAAHADALAATPPLPEIAMNPITAAVVTATNFLGMSTALIALSETDYFTRMWNQAAAAMDAYQAQTAVNTRFGEPDSIKTNLGVWGLANGLDRVATIARNVALPAKEAIRQTPTQSSGMGCSIPQPAQVTSLFGHPGGTGAGLDQGEGVQIGLLGASPLSHHPLAGGSGPSAGAGLMRADSLPGAGGLSARTPLLAGLLDKPTVAMDPAAVSAESAATRALPDVTPATTRRRCLPADK</sequence>
<dbReference type="PANTHER" id="PTHR46766:SF1">
    <property type="entry name" value="GLUTAMINE-RICH PROTEIN 2"/>
    <property type="match status" value="1"/>
</dbReference>
<dbReference type="InterPro" id="IPR038332">
    <property type="entry name" value="PPE_sf"/>
</dbReference>
<evidence type="ECO:0000256" key="2">
    <source>
        <dbReference type="SAM" id="MobiDB-lite"/>
    </source>
</evidence>
<proteinExistence type="inferred from homology"/>
<evidence type="ECO:0000313" key="5">
    <source>
        <dbReference type="Proteomes" id="UP000218067"/>
    </source>
</evidence>
<dbReference type="PANTHER" id="PTHR46766">
    <property type="entry name" value="GLUTAMINE-RICH PROTEIN 2"/>
    <property type="match status" value="1"/>
</dbReference>
<name>A0A1B4Y001_MYCUL</name>
<evidence type="ECO:0000256" key="1">
    <source>
        <dbReference type="ARBA" id="ARBA00010652"/>
    </source>
</evidence>
<protein>
    <submittedName>
        <fullName evidence="4">PPE family protein</fullName>
    </submittedName>
</protein>
<dbReference type="Gene3D" id="1.20.1260.20">
    <property type="entry name" value="PPE superfamily"/>
    <property type="match status" value="1"/>
</dbReference>
<dbReference type="GO" id="GO:0052572">
    <property type="term" value="P:response to host immune response"/>
    <property type="evidence" value="ECO:0007669"/>
    <property type="project" value="TreeGrafter"/>
</dbReference>
<comment type="similarity">
    <text evidence="1">Belongs to the mycobacterial PPE family.</text>
</comment>
<accession>A0A1B4Y001</accession>
<dbReference type="Proteomes" id="UP000218067">
    <property type="component" value="Chromosome"/>
</dbReference>